<dbReference type="Pfam" id="PF00031">
    <property type="entry name" value="Cystatin"/>
    <property type="match status" value="1"/>
</dbReference>
<protein>
    <recommendedName>
        <fullName evidence="4">Cystatin domain-containing protein</fullName>
    </recommendedName>
</protein>
<feature type="compositionally biased region" description="Basic and acidic residues" evidence="3">
    <location>
        <begin position="26"/>
        <end position="40"/>
    </location>
</feature>
<dbReference type="InterPro" id="IPR006462">
    <property type="entry name" value="MS5"/>
</dbReference>
<dbReference type="CDD" id="cd00042">
    <property type="entry name" value="CY"/>
    <property type="match status" value="1"/>
</dbReference>
<evidence type="ECO:0000256" key="3">
    <source>
        <dbReference type="SAM" id="MobiDB-lite"/>
    </source>
</evidence>
<dbReference type="OrthoDB" id="1625419at2759"/>
<dbReference type="PANTHER" id="PTHR31260">
    <property type="entry name" value="CYSTATIN/MONELLIN SUPERFAMILY PROTEIN"/>
    <property type="match status" value="1"/>
</dbReference>
<dbReference type="AlphaFoldDB" id="A0A9Q0F673"/>
<dbReference type="SUPFAM" id="SSF54403">
    <property type="entry name" value="Cystatin/monellin"/>
    <property type="match status" value="1"/>
</dbReference>
<dbReference type="InterPro" id="IPR000010">
    <property type="entry name" value="Cystatin_dom"/>
</dbReference>
<comment type="caution">
    <text evidence="5">The sequence shown here is derived from an EMBL/GenBank/DDBJ whole genome shotgun (WGS) entry which is preliminary data.</text>
</comment>
<sequence length="279" mass="31840">MGGEVSRKVGEEEEEEGVESVPKKPRLGDKEVKGEVKEVPDYEFQWEDTYDCVRDEADDEGDDDDGGISYKNAPVTDSDDDDYMDADHREQFHRCLKQIEDSDGFDLDFDPPLVPGGFVRVRNLDTFPGLKESLDFAVNDNNSKDKRPNLVNHRMLKATTQGCEGSNFYITFEATDTNTGLTSTYQTTVWCHWTGEPQGVYIFRPKPQPNSDGVQRIDNILPVYCVPGVLSSERQWHRDGGSDGRQGKGVREMMGERELKVEERGFLIRRWDARREEID</sequence>
<proteinExistence type="predicted"/>
<keyword evidence="6" id="KW-1185">Reference proteome</keyword>
<reference evidence="5" key="2">
    <citation type="journal article" date="2023" name="Plants (Basel)">
        <title>Annotation of the Turnera subulata (Passifloraceae) Draft Genome Reveals the S-Locus Evolved after the Divergence of Turneroideae from Passifloroideae in a Stepwise Manner.</title>
        <authorList>
            <person name="Henning P.M."/>
            <person name="Roalson E.H."/>
            <person name="Mir W."/>
            <person name="McCubbin A.G."/>
            <person name="Shore J.S."/>
        </authorList>
    </citation>
    <scope>NUCLEOTIDE SEQUENCE</scope>
    <source>
        <strain evidence="5">F60SS</strain>
    </source>
</reference>
<evidence type="ECO:0000259" key="4">
    <source>
        <dbReference type="Pfam" id="PF00031"/>
    </source>
</evidence>
<dbReference type="InterPro" id="IPR046350">
    <property type="entry name" value="Cystatin_sf"/>
</dbReference>
<dbReference type="Proteomes" id="UP001141552">
    <property type="component" value="Unassembled WGS sequence"/>
</dbReference>
<dbReference type="EMBL" id="JAKUCV010007191">
    <property type="protein sequence ID" value="KAJ4824421.1"/>
    <property type="molecule type" value="Genomic_DNA"/>
</dbReference>
<feature type="compositionally biased region" description="Acidic residues" evidence="3">
    <location>
        <begin position="44"/>
        <end position="66"/>
    </location>
</feature>
<gene>
    <name evidence="5" type="ORF">Tsubulata_032606</name>
</gene>
<dbReference type="PANTHER" id="PTHR31260:SF28">
    <property type="entry name" value="CYSTATIN DOMAIN PROTEIN"/>
    <property type="match status" value="1"/>
</dbReference>
<accession>A0A9Q0F673</accession>
<feature type="region of interest" description="Disordered" evidence="3">
    <location>
        <begin position="1"/>
        <end position="81"/>
    </location>
</feature>
<evidence type="ECO:0000313" key="6">
    <source>
        <dbReference type="Proteomes" id="UP001141552"/>
    </source>
</evidence>
<keyword evidence="1" id="KW-0646">Protease inhibitor</keyword>
<reference evidence="5" key="1">
    <citation type="submission" date="2022-02" db="EMBL/GenBank/DDBJ databases">
        <authorList>
            <person name="Henning P.M."/>
            <person name="McCubbin A.G."/>
            <person name="Shore J.S."/>
        </authorList>
    </citation>
    <scope>NUCLEOTIDE SEQUENCE</scope>
    <source>
        <strain evidence="5">F60SS</strain>
        <tissue evidence="5">Leaves</tissue>
    </source>
</reference>
<evidence type="ECO:0000256" key="2">
    <source>
        <dbReference type="ARBA" id="ARBA00022704"/>
    </source>
</evidence>
<name>A0A9Q0F673_9ROSI</name>
<dbReference type="GO" id="GO:0004869">
    <property type="term" value="F:cysteine-type endopeptidase inhibitor activity"/>
    <property type="evidence" value="ECO:0007669"/>
    <property type="project" value="UniProtKB-KW"/>
</dbReference>
<keyword evidence="2" id="KW-0789">Thiol protease inhibitor</keyword>
<feature type="compositionally biased region" description="Basic and acidic residues" evidence="3">
    <location>
        <begin position="1"/>
        <end position="10"/>
    </location>
</feature>
<dbReference type="Gene3D" id="3.10.450.10">
    <property type="match status" value="1"/>
</dbReference>
<feature type="domain" description="Cystatin" evidence="4">
    <location>
        <begin position="127"/>
        <end position="186"/>
    </location>
</feature>
<evidence type="ECO:0000256" key="1">
    <source>
        <dbReference type="ARBA" id="ARBA00022690"/>
    </source>
</evidence>
<organism evidence="5 6">
    <name type="scientific">Turnera subulata</name>
    <dbReference type="NCBI Taxonomy" id="218843"/>
    <lineage>
        <taxon>Eukaryota</taxon>
        <taxon>Viridiplantae</taxon>
        <taxon>Streptophyta</taxon>
        <taxon>Embryophyta</taxon>
        <taxon>Tracheophyta</taxon>
        <taxon>Spermatophyta</taxon>
        <taxon>Magnoliopsida</taxon>
        <taxon>eudicotyledons</taxon>
        <taxon>Gunneridae</taxon>
        <taxon>Pentapetalae</taxon>
        <taxon>rosids</taxon>
        <taxon>fabids</taxon>
        <taxon>Malpighiales</taxon>
        <taxon>Passifloraceae</taxon>
        <taxon>Turnera</taxon>
    </lineage>
</organism>
<evidence type="ECO:0000313" key="5">
    <source>
        <dbReference type="EMBL" id="KAJ4824421.1"/>
    </source>
</evidence>